<dbReference type="InterPro" id="IPR010985">
    <property type="entry name" value="Ribbon_hlx_hlx"/>
</dbReference>
<dbReference type="SUPFAM" id="SSF47598">
    <property type="entry name" value="Ribbon-helix-helix"/>
    <property type="match status" value="1"/>
</dbReference>
<name>A0A4R2LGK5_9FIRM</name>
<dbReference type="AlphaFoldDB" id="A0A4R2LGK5"/>
<comment type="caution">
    <text evidence="1">The sequence shown here is derived from an EMBL/GenBank/DDBJ whole genome shotgun (WGS) entry which is preliminary data.</text>
</comment>
<dbReference type="OrthoDB" id="5297106at2"/>
<organism evidence="1 2">
    <name type="scientific">Frisingicoccus caecimuris</name>
    <dbReference type="NCBI Taxonomy" id="1796636"/>
    <lineage>
        <taxon>Bacteria</taxon>
        <taxon>Bacillati</taxon>
        <taxon>Bacillota</taxon>
        <taxon>Clostridia</taxon>
        <taxon>Lachnospirales</taxon>
        <taxon>Lachnospiraceae</taxon>
        <taxon>Frisingicoccus</taxon>
    </lineage>
</organism>
<sequence>MNSMLEYKGYHASIEYDAEDNIFVGEVFGIADSLNFHGTSIDELKATFTQCIDNYLELCKKIGKSPDKEFKGSFNVRIPPALHKKAALAAANQKITLNQYVTQAIENSFNKAKNFKETIIYIPYATQHMNWESGIDNRIQTLYNDDSIFTTEEKITYVGN</sequence>
<dbReference type="InterPro" id="IPR013321">
    <property type="entry name" value="Arc_rbn_hlx_hlx"/>
</dbReference>
<dbReference type="Pfam" id="PF05534">
    <property type="entry name" value="HicB"/>
    <property type="match status" value="1"/>
</dbReference>
<accession>A0A4R2LGK5</accession>
<gene>
    <name evidence="1" type="ORF">EV212_11060</name>
</gene>
<protein>
    <submittedName>
        <fullName evidence="1">Putative HicB family RNase H-like nuclease</fullName>
    </submittedName>
</protein>
<dbReference type="Proteomes" id="UP000295711">
    <property type="component" value="Unassembled WGS sequence"/>
</dbReference>
<dbReference type="Gene3D" id="1.10.1220.10">
    <property type="entry name" value="Met repressor-like"/>
    <property type="match status" value="1"/>
</dbReference>
<dbReference type="RefSeq" id="WP_132092646.1">
    <property type="nucleotide sequence ID" value="NZ_SLXA01000010.1"/>
</dbReference>
<dbReference type="EMBL" id="SLXA01000010">
    <property type="protein sequence ID" value="TCO84037.1"/>
    <property type="molecule type" value="Genomic_DNA"/>
</dbReference>
<dbReference type="GO" id="GO:0006355">
    <property type="term" value="P:regulation of DNA-templated transcription"/>
    <property type="evidence" value="ECO:0007669"/>
    <property type="project" value="InterPro"/>
</dbReference>
<keyword evidence="2" id="KW-1185">Reference proteome</keyword>
<proteinExistence type="predicted"/>
<evidence type="ECO:0000313" key="1">
    <source>
        <dbReference type="EMBL" id="TCO84037.1"/>
    </source>
</evidence>
<dbReference type="InterPro" id="IPR008651">
    <property type="entry name" value="Uncharacterised_HicB"/>
</dbReference>
<reference evidence="1 2" key="1">
    <citation type="submission" date="2019-03" db="EMBL/GenBank/DDBJ databases">
        <title>Genomic Encyclopedia of Type Strains, Phase IV (KMG-IV): sequencing the most valuable type-strain genomes for metagenomic binning, comparative biology and taxonomic classification.</title>
        <authorList>
            <person name="Goeker M."/>
        </authorList>
    </citation>
    <scope>NUCLEOTIDE SEQUENCE [LARGE SCALE GENOMIC DNA]</scope>
    <source>
        <strain evidence="1 2">DSM 28559</strain>
    </source>
</reference>
<dbReference type="SUPFAM" id="SSF143100">
    <property type="entry name" value="TTHA1013/TTHA0281-like"/>
    <property type="match status" value="1"/>
</dbReference>
<evidence type="ECO:0000313" key="2">
    <source>
        <dbReference type="Proteomes" id="UP000295711"/>
    </source>
</evidence>
<dbReference type="InterPro" id="IPR035069">
    <property type="entry name" value="TTHA1013/TTHA0281-like"/>
</dbReference>